<keyword evidence="2" id="KW-1185">Reference proteome</keyword>
<reference evidence="1 2" key="1">
    <citation type="journal article" date="2024" name="Insects">
        <title>An Improved Chromosome-Level Genome Assembly of the Firefly Pyrocoelia pectoralis.</title>
        <authorList>
            <person name="Fu X."/>
            <person name="Meyer-Rochow V.B."/>
            <person name="Ballantyne L."/>
            <person name="Zhu X."/>
        </authorList>
    </citation>
    <scope>NUCLEOTIDE SEQUENCE [LARGE SCALE GENOMIC DNA]</scope>
    <source>
        <strain evidence="1">XCY_ONT2</strain>
    </source>
</reference>
<accession>A0AAN7ZI35</accession>
<evidence type="ECO:0000313" key="1">
    <source>
        <dbReference type="EMBL" id="KAK5643042.1"/>
    </source>
</evidence>
<protein>
    <submittedName>
        <fullName evidence="1">Uncharacterized protein</fullName>
    </submittedName>
</protein>
<organism evidence="1 2">
    <name type="scientific">Pyrocoelia pectoralis</name>
    <dbReference type="NCBI Taxonomy" id="417401"/>
    <lineage>
        <taxon>Eukaryota</taxon>
        <taxon>Metazoa</taxon>
        <taxon>Ecdysozoa</taxon>
        <taxon>Arthropoda</taxon>
        <taxon>Hexapoda</taxon>
        <taxon>Insecta</taxon>
        <taxon>Pterygota</taxon>
        <taxon>Neoptera</taxon>
        <taxon>Endopterygota</taxon>
        <taxon>Coleoptera</taxon>
        <taxon>Polyphaga</taxon>
        <taxon>Elateriformia</taxon>
        <taxon>Elateroidea</taxon>
        <taxon>Lampyridae</taxon>
        <taxon>Lampyrinae</taxon>
        <taxon>Pyrocoelia</taxon>
    </lineage>
</organism>
<comment type="caution">
    <text evidence="1">The sequence shown here is derived from an EMBL/GenBank/DDBJ whole genome shotgun (WGS) entry which is preliminary data.</text>
</comment>
<proteinExistence type="predicted"/>
<sequence length="111" mass="13215">MKLKQIAACERNIIRKIHRLNYRYPSYLTIQHANITPITDRIITLQTTFTSRRIHCQTNPLNPYNYTPTGGILRRHPKKKFKYPPIRLTQLLQEVPPEYEILLENAPYSIR</sequence>
<gene>
    <name evidence="1" type="ORF">RI129_009209</name>
</gene>
<dbReference type="Proteomes" id="UP001329430">
    <property type="component" value="Chromosome 6"/>
</dbReference>
<name>A0AAN7ZI35_9COLE</name>
<dbReference type="EMBL" id="JAVRBK010000006">
    <property type="protein sequence ID" value="KAK5643042.1"/>
    <property type="molecule type" value="Genomic_DNA"/>
</dbReference>
<evidence type="ECO:0000313" key="2">
    <source>
        <dbReference type="Proteomes" id="UP001329430"/>
    </source>
</evidence>
<dbReference type="AlphaFoldDB" id="A0AAN7ZI35"/>